<feature type="binding site" evidence="3">
    <location>
        <position position="79"/>
    </location>
    <ligand>
        <name>anthranilate</name>
        <dbReference type="ChEBI" id="CHEBI:16567"/>
        <label>1</label>
    </ligand>
</feature>
<gene>
    <name evidence="3 6" type="primary">trpD</name>
    <name evidence="6" type="ORF">JL102_21220</name>
</gene>
<evidence type="ECO:0000256" key="1">
    <source>
        <dbReference type="ARBA" id="ARBA00022676"/>
    </source>
</evidence>
<dbReference type="GO" id="GO:0000162">
    <property type="term" value="P:L-tryptophan biosynthetic process"/>
    <property type="evidence" value="ECO:0007669"/>
    <property type="project" value="UniProtKB-UniRule"/>
</dbReference>
<keyword evidence="1 3" id="KW-0328">Glycosyltransferase</keyword>
<dbReference type="InterPro" id="IPR017459">
    <property type="entry name" value="Glycosyl_Trfase_fam3_N_dom"/>
</dbReference>
<keyword evidence="3" id="KW-0057">Aromatic amino acid biosynthesis</keyword>
<feature type="binding site" evidence="3">
    <location>
        <position position="110"/>
    </location>
    <ligand>
        <name>anthranilate</name>
        <dbReference type="ChEBI" id="CHEBI:16567"/>
        <label>1</label>
    </ligand>
</feature>
<dbReference type="Pfam" id="PF02885">
    <property type="entry name" value="Glycos_trans_3N"/>
    <property type="match status" value="1"/>
</dbReference>
<feature type="binding site" evidence="3">
    <location>
        <position position="87"/>
    </location>
    <ligand>
        <name>5-phospho-alpha-D-ribose 1-diphosphate</name>
        <dbReference type="ChEBI" id="CHEBI:58017"/>
    </ligand>
</feature>
<feature type="domain" description="Glycosyl transferase family 3 N-terminal" evidence="5">
    <location>
        <begin position="2"/>
        <end position="63"/>
    </location>
</feature>
<dbReference type="Proteomes" id="UP000659388">
    <property type="component" value="Unassembled WGS sequence"/>
</dbReference>
<dbReference type="AlphaFoldDB" id="A0A937F9A5"/>
<dbReference type="InterPro" id="IPR035902">
    <property type="entry name" value="Nuc_phospho_transferase"/>
</dbReference>
<feature type="domain" description="Glycosyl transferase family 3" evidence="4">
    <location>
        <begin position="72"/>
        <end position="319"/>
    </location>
</feature>
<dbReference type="HAMAP" id="MF_00211">
    <property type="entry name" value="TrpD"/>
    <property type="match status" value="1"/>
</dbReference>
<keyword evidence="7" id="KW-1185">Reference proteome</keyword>
<dbReference type="InterPro" id="IPR036320">
    <property type="entry name" value="Glycosyl_Trfase_fam3_N_dom_sf"/>
</dbReference>
<dbReference type="EC" id="2.4.2.18" evidence="3"/>
<protein>
    <recommendedName>
        <fullName evidence="3">Anthranilate phosphoribosyltransferase</fullName>
        <ecNumber evidence="3">2.4.2.18</ecNumber>
    </recommendedName>
</protein>
<evidence type="ECO:0000259" key="4">
    <source>
        <dbReference type="Pfam" id="PF00591"/>
    </source>
</evidence>
<keyword evidence="3" id="KW-0822">Tryptophan biosynthesis</keyword>
<dbReference type="GO" id="GO:0004048">
    <property type="term" value="F:anthranilate phosphoribosyltransferase activity"/>
    <property type="evidence" value="ECO:0007669"/>
    <property type="project" value="UniProtKB-UniRule"/>
</dbReference>
<feature type="binding site" evidence="3">
    <location>
        <position position="224"/>
    </location>
    <ligand>
        <name>Mg(2+)</name>
        <dbReference type="ChEBI" id="CHEBI:18420"/>
        <label>1</label>
    </ligand>
</feature>
<accession>A0A937F9A5</accession>
<dbReference type="SUPFAM" id="SSF52418">
    <property type="entry name" value="Nucleoside phosphorylase/phosphoribosyltransferase catalytic domain"/>
    <property type="match status" value="1"/>
</dbReference>
<organism evidence="6 7">
    <name type="scientific">Fulvivirga sediminis</name>
    <dbReference type="NCBI Taxonomy" id="2803949"/>
    <lineage>
        <taxon>Bacteria</taxon>
        <taxon>Pseudomonadati</taxon>
        <taxon>Bacteroidota</taxon>
        <taxon>Cytophagia</taxon>
        <taxon>Cytophagales</taxon>
        <taxon>Fulvivirgaceae</taxon>
        <taxon>Fulvivirga</taxon>
    </lineage>
</organism>
<comment type="function">
    <text evidence="3">Catalyzes the transfer of the phosphoribosyl group of 5-phosphorylribose-1-pyrophosphate (PRPP) to anthranilate to yield N-(5'-phosphoribosyl)-anthranilate (PRA).</text>
</comment>
<comment type="cofactor">
    <cofactor evidence="3">
        <name>Mg(2+)</name>
        <dbReference type="ChEBI" id="CHEBI:18420"/>
    </cofactor>
    <text evidence="3">Binds 2 magnesium ions per monomer.</text>
</comment>
<dbReference type="PANTHER" id="PTHR43285:SF2">
    <property type="entry name" value="ANTHRANILATE PHOSPHORIBOSYLTRANSFERASE"/>
    <property type="match status" value="1"/>
</dbReference>
<comment type="caution">
    <text evidence="6">The sequence shown here is derived from an EMBL/GenBank/DDBJ whole genome shotgun (WGS) entry which is preliminary data.</text>
</comment>
<feature type="binding site" evidence="3">
    <location>
        <position position="223"/>
    </location>
    <ligand>
        <name>Mg(2+)</name>
        <dbReference type="ChEBI" id="CHEBI:18420"/>
        <label>2</label>
    </ligand>
</feature>
<dbReference type="PANTHER" id="PTHR43285">
    <property type="entry name" value="ANTHRANILATE PHOSPHORIBOSYLTRANSFERASE"/>
    <property type="match status" value="1"/>
</dbReference>
<keyword evidence="3" id="KW-0460">Magnesium</keyword>
<feature type="binding site" evidence="3">
    <location>
        <begin position="89"/>
        <end position="92"/>
    </location>
    <ligand>
        <name>5-phospho-alpha-D-ribose 1-diphosphate</name>
        <dbReference type="ChEBI" id="CHEBI:58017"/>
    </ligand>
</feature>
<keyword evidence="3" id="KW-0028">Amino-acid biosynthesis</keyword>
<comment type="caution">
    <text evidence="3">Lacks conserved residue(s) required for the propagation of feature annotation.</text>
</comment>
<dbReference type="Gene3D" id="1.20.970.10">
    <property type="entry name" value="Transferase, Pyrimidine Nucleoside Phosphorylase, Chain C"/>
    <property type="match status" value="1"/>
</dbReference>
<sequence>MKDILNRLIEHKYLSREDAKNILVKLAQGEYNQSQIATFLTVYMMRTITVDELQGFRDAMLELCVPVDIEEYDAIDLCGTGGDGKDTFNISTLSSFVVAGAGQPVAKHGNNGVSSVCGSSNLMAQFGYEFTNDTDELKRSLDEANICFLHAPLFHPAMKNVAPIRKDLGVKTFFNMLGPMTNPARPKKQLVGVFSLELARLYGYLYQRTDKQFVILHSLDGYDEVSLTGGFKVISNSGEQLITPGDINKPRLKAADIYGGETVEEAAKIFNNVLNGEGTPEQEAVIIANAGMALFAADQDAGIEAGMQKAEESLKSGKAKEAFKNLVNKKKSYTTH</sequence>
<keyword evidence="3" id="KW-0479">Metal-binding</keyword>
<dbReference type="Gene3D" id="3.40.1030.10">
    <property type="entry name" value="Nucleoside phosphorylase/phosphoribosyltransferase catalytic domain"/>
    <property type="match status" value="1"/>
</dbReference>
<dbReference type="EMBL" id="JAESIY010000015">
    <property type="protein sequence ID" value="MBL3658686.1"/>
    <property type="molecule type" value="Genomic_DNA"/>
</dbReference>
<comment type="subunit">
    <text evidence="3">Homodimer.</text>
</comment>
<evidence type="ECO:0000259" key="5">
    <source>
        <dbReference type="Pfam" id="PF02885"/>
    </source>
</evidence>
<evidence type="ECO:0000313" key="6">
    <source>
        <dbReference type="EMBL" id="MBL3658686.1"/>
    </source>
</evidence>
<feature type="binding site" evidence="3">
    <location>
        <position position="165"/>
    </location>
    <ligand>
        <name>anthranilate</name>
        <dbReference type="ChEBI" id="CHEBI:16567"/>
        <label>2</label>
    </ligand>
</feature>
<comment type="similarity">
    <text evidence="3">Belongs to the anthranilate phosphoribosyltransferase family.</text>
</comment>
<dbReference type="GO" id="GO:0000287">
    <property type="term" value="F:magnesium ion binding"/>
    <property type="evidence" value="ECO:0007669"/>
    <property type="project" value="UniProtKB-UniRule"/>
</dbReference>
<reference evidence="6" key="1">
    <citation type="submission" date="2021-01" db="EMBL/GenBank/DDBJ databases">
        <title>Fulvivirga kasyanovii gen. nov., sp nov., a novel member of the phylum Bacteroidetes isolated from seawater in a mussel farm.</title>
        <authorList>
            <person name="Zhao L.-H."/>
            <person name="Wang Z.-J."/>
        </authorList>
    </citation>
    <scope>NUCLEOTIDE SEQUENCE</scope>
    <source>
        <strain evidence="6">2943</strain>
    </source>
</reference>
<dbReference type="InterPro" id="IPR000312">
    <property type="entry name" value="Glycosyl_Trfase_fam3"/>
</dbReference>
<evidence type="ECO:0000256" key="2">
    <source>
        <dbReference type="ARBA" id="ARBA00022679"/>
    </source>
</evidence>
<comment type="pathway">
    <text evidence="3">Amino-acid biosynthesis; L-tryptophan biosynthesis; L-tryptophan from chorismate: step 2/5.</text>
</comment>
<evidence type="ECO:0000256" key="3">
    <source>
        <dbReference type="HAMAP-Rule" id="MF_00211"/>
    </source>
</evidence>
<feature type="binding site" evidence="3">
    <location>
        <position position="119"/>
    </location>
    <ligand>
        <name>5-phospho-alpha-D-ribose 1-diphosphate</name>
        <dbReference type="ChEBI" id="CHEBI:58017"/>
    </ligand>
</feature>
<dbReference type="SUPFAM" id="SSF47648">
    <property type="entry name" value="Nucleoside phosphorylase/phosphoribosyltransferase N-terminal domain"/>
    <property type="match status" value="1"/>
</dbReference>
<dbReference type="NCBIfam" id="TIGR01245">
    <property type="entry name" value="trpD"/>
    <property type="match status" value="1"/>
</dbReference>
<evidence type="ECO:0000313" key="7">
    <source>
        <dbReference type="Proteomes" id="UP000659388"/>
    </source>
</evidence>
<feature type="binding site" evidence="3">
    <location>
        <begin position="82"/>
        <end position="83"/>
    </location>
    <ligand>
        <name>5-phospho-alpha-D-ribose 1-diphosphate</name>
        <dbReference type="ChEBI" id="CHEBI:58017"/>
    </ligand>
</feature>
<dbReference type="Pfam" id="PF00591">
    <property type="entry name" value="Glycos_transf_3"/>
    <property type="match status" value="1"/>
</dbReference>
<dbReference type="InterPro" id="IPR005940">
    <property type="entry name" value="Anthranilate_Pribosyl_Tfrase"/>
</dbReference>
<feature type="binding site" evidence="3">
    <location>
        <begin position="107"/>
        <end position="115"/>
    </location>
    <ligand>
        <name>5-phospho-alpha-D-ribose 1-diphosphate</name>
        <dbReference type="ChEBI" id="CHEBI:58017"/>
    </ligand>
</feature>
<feature type="binding site" evidence="3">
    <location>
        <position position="91"/>
    </location>
    <ligand>
        <name>Mg(2+)</name>
        <dbReference type="ChEBI" id="CHEBI:18420"/>
        <label>1</label>
    </ligand>
</feature>
<feature type="binding site" evidence="3">
    <location>
        <position position="79"/>
    </location>
    <ligand>
        <name>5-phospho-alpha-D-ribose 1-diphosphate</name>
        <dbReference type="ChEBI" id="CHEBI:58017"/>
    </ligand>
</feature>
<name>A0A937F9A5_9BACT</name>
<dbReference type="RefSeq" id="WP_202246480.1">
    <property type="nucleotide sequence ID" value="NZ_JAESIY010000015.1"/>
</dbReference>
<dbReference type="GO" id="GO:0005829">
    <property type="term" value="C:cytosol"/>
    <property type="evidence" value="ECO:0007669"/>
    <property type="project" value="TreeGrafter"/>
</dbReference>
<feature type="binding site" evidence="3">
    <location>
        <position position="224"/>
    </location>
    <ligand>
        <name>Mg(2+)</name>
        <dbReference type="ChEBI" id="CHEBI:18420"/>
        <label>2</label>
    </ligand>
</feature>
<proteinExistence type="inferred from homology"/>
<keyword evidence="2 3" id="KW-0808">Transferase</keyword>
<comment type="catalytic activity">
    <reaction evidence="3">
        <text>N-(5-phospho-beta-D-ribosyl)anthranilate + diphosphate = 5-phospho-alpha-D-ribose 1-diphosphate + anthranilate</text>
        <dbReference type="Rhea" id="RHEA:11768"/>
        <dbReference type="ChEBI" id="CHEBI:16567"/>
        <dbReference type="ChEBI" id="CHEBI:18277"/>
        <dbReference type="ChEBI" id="CHEBI:33019"/>
        <dbReference type="ChEBI" id="CHEBI:58017"/>
        <dbReference type="EC" id="2.4.2.18"/>
    </reaction>
</comment>